<reference evidence="7" key="1">
    <citation type="submission" date="2021-10" db="EMBL/GenBank/DDBJ databases">
        <title>The complete genome sequence of Leeia sp. TBRC 13508.</title>
        <authorList>
            <person name="Charoenyingcharoen P."/>
            <person name="Yukphan P."/>
        </authorList>
    </citation>
    <scope>NUCLEOTIDE SEQUENCE</scope>
    <source>
        <strain evidence="7">TBRC 13508</strain>
    </source>
</reference>
<evidence type="ECO:0000313" key="8">
    <source>
        <dbReference type="Proteomes" id="UP001165395"/>
    </source>
</evidence>
<sequence>MIVIKQLVLQRGQKVLLNQANATIFPGQKVGLIGRNGMGKSSLFSMFLGEFPPDQGDLSIPANWVVAHVAQETPALETSALDYTLDGDRELREVEAKLAKAEADHDGTEIAHCHDHLHAINGYSARARAGELLSGLGFKHEQLNNPVKSFSGGWRMRLNLAQALMCRSDFLLLDEPTNHLDLDTVIWLENWLTRYQGTLVLISHDRDFLDNTVTGILHLENQLLTLYTGNYADFERQRAEKLSQQQQLFDKQQREAAHLQSFIDRFRAKATKARQAQSRIKALEKMERVAAVRVESPFTFSFREPESLPHQLLSLDHVDGGYADKVILKGVNRAIVSDMRIGLIGVNGAGKSTLVKMLAGELSPLSGERKEGKGLKIGYFAQQQLEQLDPKASALLHLQRLDPQAREQELRDFLGGFLFAGDMATSPIEPFSGGEKTRLALAILIWQKPNLLLLDEPTNHLDLSMRDALTFALQDYQGALIVVSHDRHLLSTTTDQFWLVANGKVETYEGDLEDYRDFIKANQVVSNVDKTEAAVDSSSSVDRKAQKREEAEARQRTAQARKPIEQKLKKLEPQLGKLQSKLAELQAWLGDESAYAPENKQQLQDTLKEESALKLEVEQVEEEWLTLQMELEEISQS</sequence>
<dbReference type="Gene3D" id="3.40.50.300">
    <property type="entry name" value="P-loop containing nucleotide triphosphate hydrolases"/>
    <property type="match status" value="2"/>
</dbReference>
<dbReference type="InterPro" id="IPR032781">
    <property type="entry name" value="ABC_tran_Xtn"/>
</dbReference>
<feature type="compositionally biased region" description="Basic and acidic residues" evidence="5">
    <location>
        <begin position="541"/>
        <end position="555"/>
    </location>
</feature>
<accession>A0ABS8D8Q3</accession>
<keyword evidence="1" id="KW-1003">Cell membrane</keyword>
<evidence type="ECO:0000313" key="7">
    <source>
        <dbReference type="EMBL" id="MCB6184502.1"/>
    </source>
</evidence>
<evidence type="ECO:0000256" key="5">
    <source>
        <dbReference type="SAM" id="MobiDB-lite"/>
    </source>
</evidence>
<dbReference type="PANTHER" id="PTHR19211">
    <property type="entry name" value="ATP-BINDING TRANSPORT PROTEIN-RELATED"/>
    <property type="match status" value="1"/>
</dbReference>
<evidence type="ECO:0000256" key="2">
    <source>
        <dbReference type="ARBA" id="ARBA00022737"/>
    </source>
</evidence>
<evidence type="ECO:0000256" key="3">
    <source>
        <dbReference type="ARBA" id="ARBA00022741"/>
    </source>
</evidence>
<dbReference type="Proteomes" id="UP001165395">
    <property type="component" value="Unassembled WGS sequence"/>
</dbReference>
<evidence type="ECO:0000259" key="6">
    <source>
        <dbReference type="PROSITE" id="PS50893"/>
    </source>
</evidence>
<name>A0ABS8D8Q3_9NEIS</name>
<proteinExistence type="predicted"/>
<feature type="region of interest" description="Disordered" evidence="5">
    <location>
        <begin position="535"/>
        <end position="560"/>
    </location>
</feature>
<feature type="domain" description="ABC transporter" evidence="6">
    <location>
        <begin position="2"/>
        <end position="246"/>
    </location>
</feature>
<dbReference type="SMART" id="SM00382">
    <property type="entry name" value="AAA"/>
    <property type="match status" value="2"/>
</dbReference>
<dbReference type="PROSITE" id="PS00211">
    <property type="entry name" value="ABC_TRANSPORTER_1"/>
    <property type="match status" value="2"/>
</dbReference>
<dbReference type="PROSITE" id="PS50893">
    <property type="entry name" value="ABC_TRANSPORTER_2"/>
    <property type="match status" value="2"/>
</dbReference>
<keyword evidence="1" id="KW-0472">Membrane</keyword>
<keyword evidence="2" id="KW-0677">Repeat</keyword>
<dbReference type="Pfam" id="PF12848">
    <property type="entry name" value="ABC_tran_Xtn"/>
    <property type="match status" value="1"/>
</dbReference>
<dbReference type="GO" id="GO:0005524">
    <property type="term" value="F:ATP binding"/>
    <property type="evidence" value="ECO:0007669"/>
    <property type="project" value="UniProtKB-KW"/>
</dbReference>
<dbReference type="InterPro" id="IPR027417">
    <property type="entry name" value="P-loop_NTPase"/>
</dbReference>
<feature type="domain" description="ABC transporter" evidence="6">
    <location>
        <begin position="313"/>
        <end position="527"/>
    </location>
</feature>
<dbReference type="EMBL" id="JAJBZT010000007">
    <property type="protein sequence ID" value="MCB6184502.1"/>
    <property type="molecule type" value="Genomic_DNA"/>
</dbReference>
<comment type="caution">
    <text evidence="7">The sequence shown here is derived from an EMBL/GenBank/DDBJ whole genome shotgun (WGS) entry which is preliminary data.</text>
</comment>
<dbReference type="RefSeq" id="WP_227181312.1">
    <property type="nucleotide sequence ID" value="NZ_JAJBZT010000007.1"/>
</dbReference>
<gene>
    <name evidence="7" type="ORF">LIN78_13215</name>
</gene>
<dbReference type="CDD" id="cd03221">
    <property type="entry name" value="ABCF_EF-3"/>
    <property type="match status" value="2"/>
</dbReference>
<dbReference type="Pfam" id="PF00005">
    <property type="entry name" value="ABC_tran"/>
    <property type="match status" value="2"/>
</dbReference>
<dbReference type="InterPro" id="IPR003593">
    <property type="entry name" value="AAA+_ATPase"/>
</dbReference>
<evidence type="ECO:0000256" key="4">
    <source>
        <dbReference type="ARBA" id="ARBA00022840"/>
    </source>
</evidence>
<dbReference type="SUPFAM" id="SSF52540">
    <property type="entry name" value="P-loop containing nucleoside triphosphate hydrolases"/>
    <property type="match status" value="2"/>
</dbReference>
<dbReference type="InterPro" id="IPR050611">
    <property type="entry name" value="ABCF"/>
</dbReference>
<keyword evidence="8" id="KW-1185">Reference proteome</keyword>
<dbReference type="InterPro" id="IPR017871">
    <property type="entry name" value="ABC_transporter-like_CS"/>
</dbReference>
<evidence type="ECO:0000256" key="1">
    <source>
        <dbReference type="ARBA" id="ARBA00022475"/>
    </source>
</evidence>
<organism evidence="7 8">
    <name type="scientific">Leeia speluncae</name>
    <dbReference type="NCBI Taxonomy" id="2884804"/>
    <lineage>
        <taxon>Bacteria</taxon>
        <taxon>Pseudomonadati</taxon>
        <taxon>Pseudomonadota</taxon>
        <taxon>Betaproteobacteria</taxon>
        <taxon>Neisseriales</taxon>
        <taxon>Leeiaceae</taxon>
        <taxon>Leeia</taxon>
    </lineage>
</organism>
<dbReference type="InterPro" id="IPR003439">
    <property type="entry name" value="ABC_transporter-like_ATP-bd"/>
</dbReference>
<keyword evidence="4 7" id="KW-0067">ATP-binding</keyword>
<keyword evidence="3" id="KW-0547">Nucleotide-binding</keyword>
<protein>
    <submittedName>
        <fullName evidence="7">ATP-binding cassette domain-containing protein</fullName>
    </submittedName>
</protein>
<dbReference type="PANTHER" id="PTHR19211:SF14">
    <property type="entry name" value="ATP-BINDING CASSETTE SUB-FAMILY F MEMBER 1"/>
    <property type="match status" value="1"/>
</dbReference>